<proteinExistence type="predicted"/>
<evidence type="ECO:0000256" key="3">
    <source>
        <dbReference type="SAM" id="MobiDB-lite"/>
    </source>
</evidence>
<feature type="compositionally biased region" description="Polar residues" evidence="3">
    <location>
        <begin position="487"/>
        <end position="500"/>
    </location>
</feature>
<dbReference type="OrthoDB" id="20729at2759"/>
<accession>A0A8H3IIJ4</accession>
<reference evidence="5" key="1">
    <citation type="submission" date="2021-03" db="EMBL/GenBank/DDBJ databases">
        <authorList>
            <person name="Tagirdzhanova G."/>
        </authorList>
    </citation>
    <scope>NUCLEOTIDE SEQUENCE</scope>
</reference>
<evidence type="ECO:0000313" key="6">
    <source>
        <dbReference type="Proteomes" id="UP000664521"/>
    </source>
</evidence>
<feature type="compositionally biased region" description="Polar residues" evidence="3">
    <location>
        <begin position="600"/>
        <end position="612"/>
    </location>
</feature>
<protein>
    <recommendedName>
        <fullName evidence="4">ELYS-like domain-containing protein</fullName>
    </recommendedName>
</protein>
<evidence type="ECO:0000256" key="1">
    <source>
        <dbReference type="ARBA" id="ARBA00004123"/>
    </source>
</evidence>
<evidence type="ECO:0000256" key="2">
    <source>
        <dbReference type="ARBA" id="ARBA00023242"/>
    </source>
</evidence>
<feature type="domain" description="ELYS-like" evidence="4">
    <location>
        <begin position="39"/>
        <end position="256"/>
    </location>
</feature>
<feature type="compositionally biased region" description="Polar residues" evidence="3">
    <location>
        <begin position="510"/>
        <end position="526"/>
    </location>
</feature>
<name>A0A8H3IIJ4_9LECA</name>
<feature type="compositionally biased region" description="Polar residues" evidence="3">
    <location>
        <begin position="454"/>
        <end position="474"/>
    </location>
</feature>
<dbReference type="GO" id="GO:0005634">
    <property type="term" value="C:nucleus"/>
    <property type="evidence" value="ECO:0007669"/>
    <property type="project" value="UniProtKB-SubCell"/>
</dbReference>
<dbReference type="PANTHER" id="PTHR21099:SF2">
    <property type="entry name" value="SI:CH211-113E8.11"/>
    <property type="match status" value="1"/>
</dbReference>
<comment type="subcellular location">
    <subcellularLocation>
        <location evidence="1">Nucleus</location>
    </subcellularLocation>
</comment>
<comment type="caution">
    <text evidence="5">The sequence shown here is derived from an EMBL/GenBank/DDBJ whole genome shotgun (WGS) entry which is preliminary data.</text>
</comment>
<feature type="compositionally biased region" description="Polar residues" evidence="3">
    <location>
        <begin position="642"/>
        <end position="661"/>
    </location>
</feature>
<evidence type="ECO:0000313" key="5">
    <source>
        <dbReference type="EMBL" id="CAF9920078.1"/>
    </source>
</evidence>
<dbReference type="PANTHER" id="PTHR21099">
    <property type="entry name" value="RAD201"/>
    <property type="match status" value="1"/>
</dbReference>
<gene>
    <name evidence="5" type="ORF">HETSPECPRED_004156</name>
</gene>
<keyword evidence="2" id="KW-0539">Nucleus</keyword>
<dbReference type="Proteomes" id="UP000664521">
    <property type="component" value="Unassembled WGS sequence"/>
</dbReference>
<keyword evidence="6" id="KW-1185">Reference proteome</keyword>
<dbReference type="InterPro" id="IPR025151">
    <property type="entry name" value="ELYS_dom"/>
</dbReference>
<feature type="compositionally biased region" description="Polar residues" evidence="3">
    <location>
        <begin position="669"/>
        <end position="690"/>
    </location>
</feature>
<dbReference type="EMBL" id="CAJPDS010000025">
    <property type="protein sequence ID" value="CAF9920078.1"/>
    <property type="molecule type" value="Genomic_DNA"/>
</dbReference>
<evidence type="ECO:0000259" key="4">
    <source>
        <dbReference type="Pfam" id="PF13934"/>
    </source>
</evidence>
<feature type="region of interest" description="Disordered" evidence="3">
    <location>
        <begin position="435"/>
        <end position="690"/>
    </location>
</feature>
<feature type="compositionally biased region" description="Polar residues" evidence="3">
    <location>
        <begin position="559"/>
        <end position="578"/>
    </location>
</feature>
<sequence length="782" mass="85723">MGIDLAEYEAVFGEGPGTAYEPQIIDQVIHNRRILDDELFVDRLLKALGIKKPHRLFPPRANEDLEKLHKDIIDSDHPEHQKQSVLYYILKGLPEDEETPTADEFARHCHLPDKYKTFMDGIWHLDMLQFDQALSYLSNPALTPTFADEILYTFCRNSPQNDNTLPIGYYNTGMVSFQSSKVLEAFFTILCRASISEAFFFSRARGELSHQTLFERLIDFALSASHGTTRSPRSLELISLPLDGMEESWLEEYLKAGRGSRLPGASDTITMRGLAIGRRDAISSQDRNRHGRKIRGMDWATLDNILSNSRNVPPPYKLEKEKVKKDLTEDRPRYILSAYGPEKDLPIQLFGGYPREQSFEELRLRHYELAFQGNQQQAIQEAQNWFNNAEQQIQTALNDVEGAIQYMINGENEHPNRIDICKQKGAMASLDQGQGVLPRASPAFGQPTPPSAFGQPSSLGQPSSTFGQQQSTFGKPSAFGQPAQLGRPSTSFGQPSSTFGQPAALAPAFGQSSTPGSVFGQPTSSAPAFGQPSATPAFGQASSLGHRPAVAPTFGAPSSLGSNQPPASGFAPTNNAFGQPSAPAPISSFGQAPTGPVNVFGQQSTPSTTSVFGQPPPAATNPFSKPAPNPAQNVFAQPDPSPSSLGKSPAQTSNPFGQASNRLEGGPNEPSTTPFGTLTTSQPKVQPQQVQATYEGDRLKTWKGKPVTYDDSVPYVKAQNGDLEQIHFPNGPPSLSKSPELPDELYDEGTKENYRFMMAHSSFKDGIMPNLPPKREWCKWDF</sequence>
<dbReference type="AlphaFoldDB" id="A0A8H3IIJ4"/>
<dbReference type="CDD" id="cd23954">
    <property type="entry name" value="AMO1_CTD"/>
    <property type="match status" value="1"/>
</dbReference>
<feature type="compositionally biased region" description="Pro residues" evidence="3">
    <location>
        <begin position="614"/>
        <end position="629"/>
    </location>
</feature>
<organism evidence="5 6">
    <name type="scientific">Heterodermia speciosa</name>
    <dbReference type="NCBI Taxonomy" id="116794"/>
    <lineage>
        <taxon>Eukaryota</taxon>
        <taxon>Fungi</taxon>
        <taxon>Dikarya</taxon>
        <taxon>Ascomycota</taxon>
        <taxon>Pezizomycotina</taxon>
        <taxon>Lecanoromycetes</taxon>
        <taxon>OSLEUM clade</taxon>
        <taxon>Lecanoromycetidae</taxon>
        <taxon>Caliciales</taxon>
        <taxon>Physciaceae</taxon>
        <taxon>Heterodermia</taxon>
    </lineage>
</organism>
<dbReference type="Pfam" id="PF13934">
    <property type="entry name" value="ELYS"/>
    <property type="match status" value="1"/>
</dbReference>